<keyword evidence="1" id="KW-1133">Transmembrane helix</keyword>
<comment type="caution">
    <text evidence="2">The sequence shown here is derived from an EMBL/GenBank/DDBJ whole genome shotgun (WGS) entry which is preliminary data.</text>
</comment>
<proteinExistence type="predicted"/>
<evidence type="ECO:0000313" key="2">
    <source>
        <dbReference type="EMBL" id="MBJ6120693.1"/>
    </source>
</evidence>
<keyword evidence="1" id="KW-0472">Membrane</keyword>
<feature type="transmembrane region" description="Helical" evidence="1">
    <location>
        <begin position="193"/>
        <end position="219"/>
    </location>
</feature>
<feature type="transmembrane region" description="Helical" evidence="1">
    <location>
        <begin position="231"/>
        <end position="253"/>
    </location>
</feature>
<gene>
    <name evidence="2" type="ORF">JAO74_02680</name>
</gene>
<dbReference type="EMBL" id="JAELXS010000001">
    <property type="protein sequence ID" value="MBJ6120693.1"/>
    <property type="molecule type" value="Genomic_DNA"/>
</dbReference>
<keyword evidence="3" id="KW-1185">Reference proteome</keyword>
<evidence type="ECO:0000313" key="3">
    <source>
        <dbReference type="Proteomes" id="UP000640426"/>
    </source>
</evidence>
<feature type="transmembrane region" description="Helical" evidence="1">
    <location>
        <begin position="95"/>
        <end position="118"/>
    </location>
</feature>
<reference evidence="3" key="1">
    <citation type="submission" date="2020-12" db="EMBL/GenBank/DDBJ databases">
        <title>Hymenobacter sp.</title>
        <authorList>
            <person name="Kim M.K."/>
        </authorList>
    </citation>
    <scope>NUCLEOTIDE SEQUENCE [LARGE SCALE GENOMIC DNA]</scope>
    <source>
        <strain evidence="3">BT553</strain>
    </source>
</reference>
<feature type="transmembrane region" description="Helical" evidence="1">
    <location>
        <begin position="21"/>
        <end position="40"/>
    </location>
</feature>
<protein>
    <recommendedName>
        <fullName evidence="4">Glycerophosphoryl diester phosphodiesterase membrane domain-containing protein</fullName>
    </recommendedName>
</protein>
<evidence type="ECO:0000256" key="1">
    <source>
        <dbReference type="SAM" id="Phobius"/>
    </source>
</evidence>
<feature type="transmembrane region" description="Helical" evidence="1">
    <location>
        <begin position="138"/>
        <end position="164"/>
    </location>
</feature>
<accession>A0ABS0XLU0</accession>
<feature type="transmembrane region" description="Helical" evidence="1">
    <location>
        <begin position="52"/>
        <end position="74"/>
    </location>
</feature>
<organism evidence="2 3">
    <name type="scientific">Sphingomonas mollis</name>
    <dbReference type="NCBI Taxonomy" id="2795726"/>
    <lineage>
        <taxon>Bacteria</taxon>
        <taxon>Pseudomonadati</taxon>
        <taxon>Pseudomonadota</taxon>
        <taxon>Alphaproteobacteria</taxon>
        <taxon>Sphingomonadales</taxon>
        <taxon>Sphingomonadaceae</taxon>
        <taxon>Sphingomonas</taxon>
    </lineage>
</organism>
<evidence type="ECO:0008006" key="4">
    <source>
        <dbReference type="Google" id="ProtNLM"/>
    </source>
</evidence>
<sequence>MVRMGTVWDRAVEVLRGRANILAPIAIGAIFVPSVINRAVVLFADPASRTTAIVAALVALLVLLANIWGQLAMLAVATHPATTRDDAARQATVRLLPALGVIMMLGVLFALALVPPVIALMRAGVDFSQASAMQSVPAGASGFIGLYSIAFVILALFVGARLLLLNPVILNERRGVGAIARSFRLTRGLTWRIAAVMVLFAIVLLVPTMAVQAVVGLVARLILGGESLPTVTFLASVAGAAVTTVFSVVAAAFTAQLYVATVAENDEAPLGN</sequence>
<name>A0ABS0XLU0_9SPHN</name>
<keyword evidence="1" id="KW-0812">Transmembrane</keyword>
<dbReference type="Proteomes" id="UP000640426">
    <property type="component" value="Unassembled WGS sequence"/>
</dbReference>